<keyword evidence="2" id="KW-0812">Transmembrane</keyword>
<dbReference type="EMBL" id="JBHSZP010000028">
    <property type="protein sequence ID" value="MFC7090782.1"/>
    <property type="molecule type" value="Genomic_DNA"/>
</dbReference>
<keyword evidence="2" id="KW-0472">Membrane</keyword>
<dbReference type="Proteomes" id="UP001596411">
    <property type="component" value="Unassembled WGS sequence"/>
</dbReference>
<comment type="caution">
    <text evidence="3">The sequence shown here is derived from an EMBL/GenBank/DDBJ whole genome shotgun (WGS) entry which is preliminary data.</text>
</comment>
<reference evidence="4" key="1">
    <citation type="journal article" date="2019" name="Int. J. Syst. Evol. Microbiol.">
        <title>The Global Catalogue of Microorganisms (GCM) 10K type strain sequencing project: providing services to taxonomists for standard genome sequencing and annotation.</title>
        <authorList>
            <consortium name="The Broad Institute Genomics Platform"/>
            <consortium name="The Broad Institute Genome Sequencing Center for Infectious Disease"/>
            <person name="Wu L."/>
            <person name="Ma J."/>
        </authorList>
    </citation>
    <scope>NUCLEOTIDE SEQUENCE [LARGE SCALE GENOMIC DNA]</scope>
    <source>
        <strain evidence="4">CGMCC 1.13666</strain>
    </source>
</reference>
<evidence type="ECO:0008006" key="5">
    <source>
        <dbReference type="Google" id="ProtNLM"/>
    </source>
</evidence>
<evidence type="ECO:0000256" key="1">
    <source>
        <dbReference type="SAM" id="MobiDB-lite"/>
    </source>
</evidence>
<keyword evidence="4" id="KW-1185">Reference proteome</keyword>
<dbReference type="RefSeq" id="WP_346063330.1">
    <property type="nucleotide sequence ID" value="NZ_BAAADR010000017.1"/>
</dbReference>
<proteinExistence type="predicted"/>
<feature type="region of interest" description="Disordered" evidence="1">
    <location>
        <begin position="221"/>
        <end position="277"/>
    </location>
</feature>
<sequence length="398" mass="41606">MRKVELRPLDTNQPGYGQLVIIGWQDASEGLSVDIQRNQDEYFLQDDGQWRSNAFRFHLPALSPTAEGHLAAAVDHQLVDPLLENSHATNMARFYGPDGTQVGMARLRLGQGLMPSGASGSASTPAASAALTPPEPSPTPPEPAIEAPAPPEPTLEPTPEPVTEAPEPAPAAAGTSQRGLWILLAVVLLAALIGAAAWFGFSLGDREAPPGVDEAAIEEPLDEPEATPAEAPLPEEPTPDETDEAGTPEAPPPEETAPDEATEASAPEAPAPEEPAPLESAAVAAPCSLQRMGESDELAFIQGCAGAGSEVGNMLEVITEARDNGHCGIARRLYAHQALNGDAAAALAYAREFDPARHAPSACFPEADAETALFWYETALGVDPDNAEAGQRLEELQG</sequence>
<gene>
    <name evidence="3" type="ORF">ACFQH5_14605</name>
</gene>
<feature type="compositionally biased region" description="Low complexity" evidence="1">
    <location>
        <begin position="115"/>
        <end position="132"/>
    </location>
</feature>
<evidence type="ECO:0000313" key="4">
    <source>
        <dbReference type="Proteomes" id="UP001596411"/>
    </source>
</evidence>
<feature type="compositionally biased region" description="Acidic residues" evidence="1">
    <location>
        <begin position="237"/>
        <end position="246"/>
    </location>
</feature>
<evidence type="ECO:0000313" key="3">
    <source>
        <dbReference type="EMBL" id="MFC7090782.1"/>
    </source>
</evidence>
<accession>A0ABW2EXR1</accession>
<evidence type="ECO:0000256" key="2">
    <source>
        <dbReference type="SAM" id="Phobius"/>
    </source>
</evidence>
<protein>
    <recommendedName>
        <fullName evidence="5">Sel1 repeat family protein</fullName>
    </recommendedName>
</protein>
<feature type="transmembrane region" description="Helical" evidence="2">
    <location>
        <begin position="180"/>
        <end position="201"/>
    </location>
</feature>
<feature type="compositionally biased region" description="Pro residues" evidence="1">
    <location>
        <begin position="133"/>
        <end position="160"/>
    </location>
</feature>
<organism evidence="3 4">
    <name type="scientific">Halomonas salifodinae</name>
    <dbReference type="NCBI Taxonomy" id="438745"/>
    <lineage>
        <taxon>Bacteria</taxon>
        <taxon>Pseudomonadati</taxon>
        <taxon>Pseudomonadota</taxon>
        <taxon>Gammaproteobacteria</taxon>
        <taxon>Oceanospirillales</taxon>
        <taxon>Halomonadaceae</taxon>
        <taxon>Halomonas</taxon>
    </lineage>
</organism>
<name>A0ABW2EXR1_9GAMM</name>
<feature type="region of interest" description="Disordered" evidence="1">
    <location>
        <begin position="113"/>
        <end position="172"/>
    </location>
</feature>
<keyword evidence="2" id="KW-1133">Transmembrane helix</keyword>
<feature type="compositionally biased region" description="Low complexity" evidence="1">
    <location>
        <begin position="161"/>
        <end position="172"/>
    </location>
</feature>